<dbReference type="CDD" id="cd02315">
    <property type="entry name" value="ScASADH_like_N"/>
    <property type="match status" value="1"/>
</dbReference>
<evidence type="ECO:0000256" key="3">
    <source>
        <dbReference type="ARBA" id="ARBA00010584"/>
    </source>
</evidence>
<dbReference type="GO" id="GO:0046983">
    <property type="term" value="F:protein dimerization activity"/>
    <property type="evidence" value="ECO:0007669"/>
    <property type="project" value="InterPro"/>
</dbReference>
<name>A0A7C8I205_9PLEO</name>
<dbReference type="SMART" id="SM00859">
    <property type="entry name" value="Semialdhyde_dh"/>
    <property type="match status" value="1"/>
</dbReference>
<dbReference type="SUPFAM" id="SSF55347">
    <property type="entry name" value="Glyceraldehyde-3-phosphate dehydrogenase-like, C-terminal domain"/>
    <property type="match status" value="1"/>
</dbReference>
<dbReference type="PANTHER" id="PTHR46718:SF1">
    <property type="entry name" value="ASPARTATE-SEMIALDEHYDE DEHYDROGENASE"/>
    <property type="match status" value="1"/>
</dbReference>
<organism evidence="16 17">
    <name type="scientific">Massariosphaeria phaeospora</name>
    <dbReference type="NCBI Taxonomy" id="100035"/>
    <lineage>
        <taxon>Eukaryota</taxon>
        <taxon>Fungi</taxon>
        <taxon>Dikarya</taxon>
        <taxon>Ascomycota</taxon>
        <taxon>Pezizomycotina</taxon>
        <taxon>Dothideomycetes</taxon>
        <taxon>Pleosporomycetidae</taxon>
        <taxon>Pleosporales</taxon>
        <taxon>Pleosporales incertae sedis</taxon>
        <taxon>Massariosphaeria</taxon>
    </lineage>
</organism>
<keyword evidence="5" id="KW-0028">Amino-acid biosynthesis</keyword>
<dbReference type="InterPro" id="IPR000319">
    <property type="entry name" value="Asp-semialdehyde_DH_CS"/>
</dbReference>
<evidence type="ECO:0000256" key="7">
    <source>
        <dbReference type="ARBA" id="ARBA00022857"/>
    </source>
</evidence>
<dbReference type="InterPro" id="IPR005676">
    <property type="entry name" value="Asp_semi-ald_DH_pep-lack"/>
</dbReference>
<comment type="function">
    <text evidence="12">Catalyzes the NADPH-dependent formation of L-aspartate 4-semialdehyde (L-ASA) by the reductive dephosphorylation of 4-phospho-L-aspartate. Mediates the second step in the biosynthesis of amino acids that derive from aspartate (the aspartate family of amino acids), including methioinine and threonine, the latter of which is a precursor to isoleucine.</text>
</comment>
<keyword evidence="17" id="KW-1185">Reference proteome</keyword>
<keyword evidence="8" id="KW-0560">Oxidoreductase</keyword>
<comment type="catalytic activity">
    <reaction evidence="11">
        <text>L-aspartate 4-semialdehyde + phosphate + NADP(+) = 4-phospho-L-aspartate + NADPH + H(+)</text>
        <dbReference type="Rhea" id="RHEA:24284"/>
        <dbReference type="ChEBI" id="CHEBI:15378"/>
        <dbReference type="ChEBI" id="CHEBI:43474"/>
        <dbReference type="ChEBI" id="CHEBI:57535"/>
        <dbReference type="ChEBI" id="CHEBI:57783"/>
        <dbReference type="ChEBI" id="CHEBI:58349"/>
        <dbReference type="ChEBI" id="CHEBI:537519"/>
        <dbReference type="EC" id="1.2.1.11"/>
    </reaction>
    <physiologicalReaction direction="right-to-left" evidence="11">
        <dbReference type="Rhea" id="RHEA:24286"/>
    </physiologicalReaction>
</comment>
<evidence type="ECO:0000259" key="15">
    <source>
        <dbReference type="SMART" id="SM00859"/>
    </source>
</evidence>
<dbReference type="Pfam" id="PF01118">
    <property type="entry name" value="Semialdhyde_dh"/>
    <property type="match status" value="1"/>
</dbReference>
<dbReference type="CDD" id="cd18130">
    <property type="entry name" value="ASADH_C_arch_fung_like"/>
    <property type="match status" value="1"/>
</dbReference>
<dbReference type="GO" id="GO:0009089">
    <property type="term" value="P:lysine biosynthetic process via diaminopimelate"/>
    <property type="evidence" value="ECO:0007669"/>
    <property type="project" value="UniProtKB-UniPathway"/>
</dbReference>
<dbReference type="FunFam" id="3.40.50.720:FF:000200">
    <property type="entry name" value="Aspartate-semialdehyde dehydrogenase"/>
    <property type="match status" value="1"/>
</dbReference>
<evidence type="ECO:0000313" key="17">
    <source>
        <dbReference type="Proteomes" id="UP000481861"/>
    </source>
</evidence>
<evidence type="ECO:0000256" key="14">
    <source>
        <dbReference type="PIRSR" id="PIRSR000148-1"/>
    </source>
</evidence>
<evidence type="ECO:0000256" key="5">
    <source>
        <dbReference type="ARBA" id="ARBA00022605"/>
    </source>
</evidence>
<dbReference type="InterPro" id="IPR012280">
    <property type="entry name" value="Semialdhyde_DH_dimer_dom"/>
</dbReference>
<evidence type="ECO:0000256" key="11">
    <source>
        <dbReference type="ARBA" id="ARBA00049864"/>
    </source>
</evidence>
<sequence>MDAEHFTTQRPKFPEKKCGVLGATGSVGQRFILLLALHPHFVLHAVGASERSAGKKYKDAVRWKQALPFTERIGDLVVKRCTPDEFQDCDLVFSGLDSDVAGDVEMAFMKANLAVFSNAKNYRRDPLVPLVVPTVNLPHLDVIAHQRKHYGLEKGFLVCNSNCAVIGIVIPFAALQSKFGPVDQVSVVTMQAVSGAGYPGVSSMDIIDNVVPYISGEEDKLETEAQKILGTVNGEVTGFVDQPIKVSASCNRVPVLDGHTACVSLRFQRRPPPSAEEVKQAMSEYVSDVQKLQCPSAPKKAIVVMEQPDRPQPRLDRETDRGYAVSVGRIREDEAGIFDIKFVALSHNTVIGAAGSSILNAEAAVLKGFA</sequence>
<evidence type="ECO:0000256" key="4">
    <source>
        <dbReference type="ARBA" id="ARBA00013120"/>
    </source>
</evidence>
<dbReference type="OrthoDB" id="1894490at2759"/>
<evidence type="ECO:0000256" key="2">
    <source>
        <dbReference type="ARBA" id="ARBA00005097"/>
    </source>
</evidence>
<feature type="active site" description="Proton acceptor" evidence="14">
    <location>
        <position position="259"/>
    </location>
</feature>
<comment type="pathway">
    <text evidence="2">Amino-acid biosynthesis; L-threonine biosynthesis; L-threonine from L-aspartate: step 2/5.</text>
</comment>
<comment type="caution">
    <text evidence="16">The sequence shown here is derived from an EMBL/GenBank/DDBJ whole genome shotgun (WGS) entry which is preliminary data.</text>
</comment>
<dbReference type="EMBL" id="JAADJZ010000024">
    <property type="protein sequence ID" value="KAF2867206.1"/>
    <property type="molecule type" value="Genomic_DNA"/>
</dbReference>
<dbReference type="GO" id="GO:0009088">
    <property type="term" value="P:threonine biosynthetic process"/>
    <property type="evidence" value="ECO:0007669"/>
    <property type="project" value="UniProtKB-UniPathway"/>
</dbReference>
<dbReference type="GO" id="GO:0004073">
    <property type="term" value="F:aspartate-semialdehyde dehydrogenase activity"/>
    <property type="evidence" value="ECO:0007669"/>
    <property type="project" value="UniProtKB-EC"/>
</dbReference>
<dbReference type="UniPathway" id="UPA00050">
    <property type="reaction ID" value="UER00463"/>
</dbReference>
<feature type="active site" description="Acyl-thioester intermediate" evidence="14">
    <location>
        <position position="163"/>
    </location>
</feature>
<dbReference type="InterPro" id="IPR036291">
    <property type="entry name" value="NAD(P)-bd_dom_sf"/>
</dbReference>
<accession>A0A7C8I205</accession>
<dbReference type="GO" id="GO:0051287">
    <property type="term" value="F:NAD binding"/>
    <property type="evidence" value="ECO:0007669"/>
    <property type="project" value="InterPro"/>
</dbReference>
<dbReference type="Pfam" id="PF02774">
    <property type="entry name" value="Semialdhyde_dhC"/>
    <property type="match status" value="1"/>
</dbReference>
<evidence type="ECO:0000256" key="13">
    <source>
        <dbReference type="ARBA" id="ARBA00050041"/>
    </source>
</evidence>
<dbReference type="SUPFAM" id="SSF51735">
    <property type="entry name" value="NAD(P)-binding Rossmann-fold domains"/>
    <property type="match status" value="1"/>
</dbReference>
<comment type="pathway">
    <text evidence="1">Amino-acid biosynthesis; L-methionine biosynthesis via de novo pathway; L-homoserine from L-aspartate: step 2/3.</text>
</comment>
<comment type="similarity">
    <text evidence="3">Belongs to the aspartate-semialdehyde dehydrogenase family.</text>
</comment>
<gene>
    <name evidence="16" type="ORF">BDV95DRAFT_647631</name>
</gene>
<dbReference type="NCBIfam" id="NF006416">
    <property type="entry name" value="PRK08664.1"/>
    <property type="match status" value="1"/>
</dbReference>
<reference evidence="16 17" key="1">
    <citation type="submission" date="2020-01" db="EMBL/GenBank/DDBJ databases">
        <authorList>
            <consortium name="DOE Joint Genome Institute"/>
            <person name="Haridas S."/>
            <person name="Albert R."/>
            <person name="Binder M."/>
            <person name="Bloem J."/>
            <person name="Labutti K."/>
            <person name="Salamov A."/>
            <person name="Andreopoulos B."/>
            <person name="Baker S.E."/>
            <person name="Barry K."/>
            <person name="Bills G."/>
            <person name="Bluhm B.H."/>
            <person name="Cannon C."/>
            <person name="Castanera R."/>
            <person name="Culley D.E."/>
            <person name="Daum C."/>
            <person name="Ezra D."/>
            <person name="Gonzalez J.B."/>
            <person name="Henrissat B."/>
            <person name="Kuo A."/>
            <person name="Liang C."/>
            <person name="Lipzen A."/>
            <person name="Lutzoni F."/>
            <person name="Magnuson J."/>
            <person name="Mondo S."/>
            <person name="Nolan M."/>
            <person name="Ohm R."/>
            <person name="Pangilinan J."/>
            <person name="Park H.-J.H."/>
            <person name="Ramirez L."/>
            <person name="Alfaro M."/>
            <person name="Sun H."/>
            <person name="Tritt A."/>
            <person name="Yoshinaga Y."/>
            <person name="Zwiers L.-H.L."/>
            <person name="Turgeon B.G."/>
            <person name="Goodwin S.B."/>
            <person name="Spatafora J.W."/>
            <person name="Crous P.W."/>
            <person name="Grigoriev I.V."/>
        </authorList>
    </citation>
    <scope>NUCLEOTIDE SEQUENCE [LARGE SCALE GENOMIC DNA]</scope>
    <source>
        <strain evidence="16 17">CBS 611.86</strain>
    </source>
</reference>
<dbReference type="EC" id="1.2.1.11" evidence="4"/>
<keyword evidence="6" id="KW-0791">Threonine biosynthesis</keyword>
<evidence type="ECO:0000256" key="1">
    <source>
        <dbReference type="ARBA" id="ARBA00005021"/>
    </source>
</evidence>
<dbReference type="PIRSF" id="PIRSF000148">
    <property type="entry name" value="ASA_dh"/>
    <property type="match status" value="1"/>
</dbReference>
<dbReference type="PANTHER" id="PTHR46718">
    <property type="entry name" value="ASPARTATE-SEMIALDEHYDE DEHYDROGENASE"/>
    <property type="match status" value="1"/>
</dbReference>
<proteinExistence type="inferred from homology"/>
<evidence type="ECO:0000256" key="6">
    <source>
        <dbReference type="ARBA" id="ARBA00022697"/>
    </source>
</evidence>
<keyword evidence="7" id="KW-0521">NADP</keyword>
<dbReference type="FunFam" id="3.30.360.10:FF:000016">
    <property type="entry name" value="Probable aspartate-semialdehyde dehydrogenase"/>
    <property type="match status" value="1"/>
</dbReference>
<comment type="subunit">
    <text evidence="10">Homotetramer; dimer of dimers.</text>
</comment>
<evidence type="ECO:0000313" key="16">
    <source>
        <dbReference type="EMBL" id="KAF2867206.1"/>
    </source>
</evidence>
<dbReference type="NCBIfam" id="TIGR00978">
    <property type="entry name" value="asd_EA"/>
    <property type="match status" value="1"/>
</dbReference>
<evidence type="ECO:0000256" key="10">
    <source>
        <dbReference type="ARBA" id="ARBA00044762"/>
    </source>
</evidence>
<evidence type="ECO:0000256" key="9">
    <source>
        <dbReference type="ARBA" id="ARBA00023167"/>
    </source>
</evidence>
<dbReference type="UniPathway" id="UPA00034">
    <property type="reaction ID" value="UER00016"/>
</dbReference>
<keyword evidence="9" id="KW-0486">Methionine biosynthesis</keyword>
<dbReference type="PROSITE" id="PS01103">
    <property type="entry name" value="ASD"/>
    <property type="match status" value="1"/>
</dbReference>
<dbReference type="GO" id="GO:0050661">
    <property type="term" value="F:NADP binding"/>
    <property type="evidence" value="ECO:0007669"/>
    <property type="project" value="InterPro"/>
</dbReference>
<dbReference type="AlphaFoldDB" id="A0A7C8I205"/>
<dbReference type="Proteomes" id="UP000481861">
    <property type="component" value="Unassembled WGS sequence"/>
</dbReference>
<protein>
    <recommendedName>
        <fullName evidence="13">Aspartate-semialdehyde dehydrogenase</fullName>
        <ecNumber evidence="4">1.2.1.11</ecNumber>
    </recommendedName>
</protein>
<dbReference type="InterPro" id="IPR051823">
    <property type="entry name" value="ASADH-related"/>
</dbReference>
<dbReference type="GO" id="GO:0071266">
    <property type="term" value="P:'de novo' L-methionine biosynthetic process"/>
    <property type="evidence" value="ECO:0007669"/>
    <property type="project" value="UniProtKB-ARBA"/>
</dbReference>
<dbReference type="InterPro" id="IPR000534">
    <property type="entry name" value="Semialdehyde_DH_NAD-bd"/>
</dbReference>
<evidence type="ECO:0000256" key="8">
    <source>
        <dbReference type="ARBA" id="ARBA00023002"/>
    </source>
</evidence>
<dbReference type="Gene3D" id="3.40.50.720">
    <property type="entry name" value="NAD(P)-binding Rossmann-like Domain"/>
    <property type="match status" value="1"/>
</dbReference>
<dbReference type="Gene3D" id="3.30.360.10">
    <property type="entry name" value="Dihydrodipicolinate Reductase, domain 2"/>
    <property type="match status" value="1"/>
</dbReference>
<feature type="domain" description="Semialdehyde dehydrogenase NAD-binding" evidence="15">
    <location>
        <begin position="17"/>
        <end position="143"/>
    </location>
</feature>
<evidence type="ECO:0000256" key="12">
    <source>
        <dbReference type="ARBA" id="ARBA00049950"/>
    </source>
</evidence>
<dbReference type="UniPathway" id="UPA00051">
    <property type="reaction ID" value="UER00464"/>
</dbReference>